<dbReference type="FunFam" id="3.40.50.200:FF:000007">
    <property type="entry name" value="Subtilisin-like serine protease"/>
    <property type="match status" value="1"/>
</dbReference>
<name>J7RQH9_HUIN7</name>
<reference evidence="9 10" key="1">
    <citation type="journal article" date="2011" name="Proc. Natl. Acad. Sci. U.S.A.">
        <title>Evolutionary erosion of yeast sex chromosomes by mating-type switching accidents.</title>
        <authorList>
            <person name="Gordon J.L."/>
            <person name="Armisen D."/>
            <person name="Proux-Wera E."/>
            <person name="Oheigeartaigh S.S."/>
            <person name="Byrne K.P."/>
            <person name="Wolfe K.H."/>
        </authorList>
    </citation>
    <scope>NUCLEOTIDE SEQUENCE [LARGE SCALE GENOMIC DNA]</scope>
    <source>
        <strain evidence="10">ATCC MYA-139 / BCRC 22969 / CBS 8797 / CCRC 22969 / KCTC 17520 / NBRC 10181 / NCYC 3082</strain>
    </source>
</reference>
<dbReference type="InterPro" id="IPR050131">
    <property type="entry name" value="Peptidase_S8_subtilisin-like"/>
</dbReference>
<feature type="chain" id="PRO_5003796161" description="Peptidase S8/S53 domain-containing protein" evidence="7">
    <location>
        <begin position="20"/>
        <end position="475"/>
    </location>
</feature>
<evidence type="ECO:0000256" key="7">
    <source>
        <dbReference type="SAM" id="SignalP"/>
    </source>
</evidence>
<dbReference type="GeneID" id="34527776"/>
<evidence type="ECO:0000259" key="8">
    <source>
        <dbReference type="Pfam" id="PF00082"/>
    </source>
</evidence>
<dbReference type="PROSITE" id="PS00136">
    <property type="entry name" value="SUBTILASE_ASP"/>
    <property type="match status" value="1"/>
</dbReference>
<keyword evidence="7" id="KW-0732">Signal</keyword>
<protein>
    <recommendedName>
        <fullName evidence="8">Peptidase S8/S53 domain-containing protein</fullName>
    </recommendedName>
</protein>
<evidence type="ECO:0000256" key="4">
    <source>
        <dbReference type="ARBA" id="ARBA00022825"/>
    </source>
</evidence>
<feature type="signal peptide" evidence="7">
    <location>
        <begin position="1"/>
        <end position="19"/>
    </location>
</feature>
<dbReference type="InterPro" id="IPR015500">
    <property type="entry name" value="Peptidase_S8_subtilisin-rel"/>
</dbReference>
<dbReference type="InterPro" id="IPR023827">
    <property type="entry name" value="Peptidase_S8_Asp-AS"/>
</dbReference>
<keyword evidence="10" id="KW-1185">Reference proteome</keyword>
<dbReference type="Proteomes" id="UP000006310">
    <property type="component" value="Chromosome 9"/>
</dbReference>
<dbReference type="EMBL" id="HE978322">
    <property type="protein sequence ID" value="CCK72033.1"/>
    <property type="molecule type" value="Genomic_DNA"/>
</dbReference>
<dbReference type="InterPro" id="IPR022398">
    <property type="entry name" value="Peptidase_S8_His-AS"/>
</dbReference>
<dbReference type="Gene3D" id="3.40.50.200">
    <property type="entry name" value="Peptidase S8/S53 domain"/>
    <property type="match status" value="1"/>
</dbReference>
<dbReference type="RefSeq" id="XP_022466278.1">
    <property type="nucleotide sequence ID" value="XM_022609932.1"/>
</dbReference>
<comment type="similarity">
    <text evidence="1 5 6">Belongs to the peptidase S8 family.</text>
</comment>
<dbReference type="eggNOG" id="KOG1153">
    <property type="taxonomic scope" value="Eukaryota"/>
</dbReference>
<proteinExistence type="inferred from homology"/>
<keyword evidence="3 5" id="KW-0378">Hydrolase</keyword>
<dbReference type="PROSITE" id="PS00138">
    <property type="entry name" value="SUBTILASE_SER"/>
    <property type="match status" value="1"/>
</dbReference>
<sequence>MKLAILLNLFLSSLGGAAAEEFLVTLNDDSRSERFMNSVLSKDLKWFMGGKINKRFQIGELKGLTMNLSHDVLDKIKRHPFVKEVVPNIMVKAFEGDAVEDESWLPKMKRQRGAPRHLARISRRMQLPYDMNNKTRYRDSFNYYYDRWAQGATTRAYILDTGVMRDHKEFEDRVEFGTDCTGEGEGDLNGHGTHVAGLVGSKTFGVAKHVQLVDVKCLDALGAGTLVSILSALEFAVQDCQEHEDSQCVLNMSLGSVKSNILNQAINEVEKKGIVVVVAAGNFNMNACWTSPSSATGAITVGAFDDRFDTIAKFSNWGPCVDIFAPGVNVASLVNRDWPSFVKYSGTSMASPIVCGMVALLLDDGVPPEDIRDYLQELATDGVFKKRTLVFKPGTPNSVLYNGNKKHDDEYEDDLQYPQVELDDLVQELENYSPLNRTAGDSTMKLDNDVSLPRGLPMILQNLQKRQHPLKRSPD</sequence>
<dbReference type="PANTHER" id="PTHR43806:SF13">
    <property type="entry name" value="SUBTILASE-TYPE PROTEINASE RRT12"/>
    <property type="match status" value="1"/>
</dbReference>
<feature type="active site" description="Charge relay system" evidence="5">
    <location>
        <position position="191"/>
    </location>
</feature>
<dbReference type="HOGENOM" id="CLU_011263_1_0_1"/>
<dbReference type="InterPro" id="IPR034193">
    <property type="entry name" value="PCSK9_ProteinaseK-like"/>
</dbReference>
<dbReference type="PANTHER" id="PTHR43806">
    <property type="entry name" value="PEPTIDASE S8"/>
    <property type="match status" value="1"/>
</dbReference>
<reference evidence="10" key="2">
    <citation type="submission" date="2012-08" db="EMBL/GenBank/DDBJ databases">
        <title>Genome sequence of Kazachstania naganishii.</title>
        <authorList>
            <person name="Gordon J.L."/>
            <person name="Armisen D."/>
            <person name="Proux-Wera E."/>
            <person name="OhEigeartaigh S.S."/>
            <person name="Byrne K.P."/>
            <person name="Wolfe K.H."/>
        </authorList>
    </citation>
    <scope>NUCLEOTIDE SEQUENCE [LARGE SCALE GENOMIC DNA]</scope>
    <source>
        <strain evidence="10">ATCC MYA-139 / BCRC 22969 / CBS 8797 / CCRC 22969 / KCTC 17520 / NBRC 10181 / NCYC 3082</strain>
    </source>
</reference>
<gene>
    <name evidence="9" type="primary">KNAG0I02470</name>
    <name evidence="9" type="ordered locus">KNAG_0I02470</name>
</gene>
<dbReference type="CDD" id="cd04077">
    <property type="entry name" value="Peptidases_S8_PCSK9_ProteinaseK_like"/>
    <property type="match status" value="1"/>
</dbReference>
<dbReference type="GO" id="GO:0006508">
    <property type="term" value="P:proteolysis"/>
    <property type="evidence" value="ECO:0007669"/>
    <property type="project" value="UniProtKB-KW"/>
</dbReference>
<dbReference type="OMA" id="ANACWSS"/>
<evidence type="ECO:0000256" key="6">
    <source>
        <dbReference type="RuleBase" id="RU003355"/>
    </source>
</evidence>
<feature type="active site" description="Charge relay system" evidence="5">
    <location>
        <position position="160"/>
    </location>
</feature>
<evidence type="ECO:0000256" key="2">
    <source>
        <dbReference type="ARBA" id="ARBA00022670"/>
    </source>
</evidence>
<dbReference type="AlphaFoldDB" id="J7RQH9"/>
<evidence type="ECO:0000313" key="10">
    <source>
        <dbReference type="Proteomes" id="UP000006310"/>
    </source>
</evidence>
<dbReference type="GO" id="GO:0030476">
    <property type="term" value="P:ascospore wall assembly"/>
    <property type="evidence" value="ECO:0007669"/>
    <property type="project" value="EnsemblFungi"/>
</dbReference>
<dbReference type="PRINTS" id="PR00723">
    <property type="entry name" value="SUBTILISIN"/>
</dbReference>
<evidence type="ECO:0000256" key="1">
    <source>
        <dbReference type="ARBA" id="ARBA00011073"/>
    </source>
</evidence>
<dbReference type="InterPro" id="IPR000209">
    <property type="entry name" value="Peptidase_S8/S53_dom"/>
</dbReference>
<dbReference type="InterPro" id="IPR036852">
    <property type="entry name" value="Peptidase_S8/S53_dom_sf"/>
</dbReference>
<evidence type="ECO:0000256" key="3">
    <source>
        <dbReference type="ARBA" id="ARBA00022801"/>
    </source>
</evidence>
<feature type="active site" description="Charge relay system" evidence="5">
    <location>
        <position position="348"/>
    </location>
</feature>
<evidence type="ECO:0000313" key="9">
    <source>
        <dbReference type="EMBL" id="CCK72033.1"/>
    </source>
</evidence>
<dbReference type="KEGG" id="kng:KNAG_0I02470"/>
<organism evidence="9 10">
    <name type="scientific">Huiozyma naganishii (strain ATCC MYA-139 / BCRC 22969 / CBS 8797 / KCTC 17520 / NBRC 10181 / NCYC 3082 / Yp74L-3)</name>
    <name type="common">Yeast</name>
    <name type="synonym">Kazachstania naganishii</name>
    <dbReference type="NCBI Taxonomy" id="1071383"/>
    <lineage>
        <taxon>Eukaryota</taxon>
        <taxon>Fungi</taxon>
        <taxon>Dikarya</taxon>
        <taxon>Ascomycota</taxon>
        <taxon>Saccharomycotina</taxon>
        <taxon>Saccharomycetes</taxon>
        <taxon>Saccharomycetales</taxon>
        <taxon>Saccharomycetaceae</taxon>
        <taxon>Huiozyma</taxon>
    </lineage>
</organism>
<dbReference type="GO" id="GO:0005619">
    <property type="term" value="C:ascospore wall"/>
    <property type="evidence" value="ECO:0007669"/>
    <property type="project" value="EnsemblFungi"/>
</dbReference>
<feature type="domain" description="Peptidase S8/S53" evidence="8">
    <location>
        <begin position="158"/>
        <end position="382"/>
    </location>
</feature>
<dbReference type="PROSITE" id="PS00137">
    <property type="entry name" value="SUBTILASE_HIS"/>
    <property type="match status" value="1"/>
</dbReference>
<dbReference type="Pfam" id="PF00082">
    <property type="entry name" value="Peptidase_S8"/>
    <property type="match status" value="1"/>
</dbReference>
<evidence type="ECO:0000256" key="5">
    <source>
        <dbReference type="PROSITE-ProRule" id="PRU01240"/>
    </source>
</evidence>
<dbReference type="PROSITE" id="PS51892">
    <property type="entry name" value="SUBTILASE"/>
    <property type="match status" value="1"/>
</dbReference>
<dbReference type="InterPro" id="IPR023828">
    <property type="entry name" value="Peptidase_S8_Ser-AS"/>
</dbReference>
<accession>J7RQH9</accession>
<dbReference type="GO" id="GO:0004252">
    <property type="term" value="F:serine-type endopeptidase activity"/>
    <property type="evidence" value="ECO:0007669"/>
    <property type="project" value="UniProtKB-UniRule"/>
</dbReference>
<dbReference type="GO" id="GO:0005635">
    <property type="term" value="C:nuclear envelope"/>
    <property type="evidence" value="ECO:0007669"/>
    <property type="project" value="EnsemblFungi"/>
</dbReference>
<dbReference type="STRING" id="1071383.J7RQH9"/>
<dbReference type="OrthoDB" id="206201at2759"/>
<dbReference type="SUPFAM" id="SSF52743">
    <property type="entry name" value="Subtilisin-like"/>
    <property type="match status" value="1"/>
</dbReference>
<keyword evidence="2 5" id="KW-0645">Protease</keyword>
<keyword evidence="4 5" id="KW-0720">Serine protease</keyword>